<evidence type="ECO:0000313" key="3">
    <source>
        <dbReference type="Proteomes" id="UP000063964"/>
    </source>
</evidence>
<dbReference type="STRING" id="888061.AXF15_07010"/>
<reference evidence="3" key="1">
    <citation type="submission" date="2016-02" db="EMBL/GenBank/DDBJ databases">
        <authorList>
            <person name="Holder M.E."/>
            <person name="Ajami N.J."/>
            <person name="Petrosino J.F."/>
        </authorList>
    </citation>
    <scope>NUCLEOTIDE SEQUENCE [LARGE SCALE GENOMIC DNA]</scope>
    <source>
        <strain evidence="3">DSM 12838</strain>
    </source>
</reference>
<dbReference type="GO" id="GO:0005829">
    <property type="term" value="C:cytosol"/>
    <property type="evidence" value="ECO:0007669"/>
    <property type="project" value="TreeGrafter"/>
</dbReference>
<dbReference type="PANTHER" id="PTHR33336">
    <property type="entry name" value="QUINOL MONOOXYGENASE YGIN-RELATED"/>
    <property type="match status" value="1"/>
</dbReference>
<dbReference type="OrthoDB" id="9812754at2"/>
<dbReference type="InterPro" id="IPR007138">
    <property type="entry name" value="ABM_dom"/>
</dbReference>
<dbReference type="AlphaFoldDB" id="A0A0X8JQ41"/>
<protein>
    <recommendedName>
        <fullName evidence="1">ABM domain-containing protein</fullName>
    </recommendedName>
</protein>
<dbReference type="GO" id="GO:0016491">
    <property type="term" value="F:oxidoreductase activity"/>
    <property type="evidence" value="ECO:0007669"/>
    <property type="project" value="TreeGrafter"/>
</dbReference>
<dbReference type="KEGG" id="doa:AXF15_07010"/>
<keyword evidence="3" id="KW-1185">Reference proteome</keyword>
<dbReference type="InterPro" id="IPR011008">
    <property type="entry name" value="Dimeric_a/b-barrel"/>
</dbReference>
<dbReference type="PANTHER" id="PTHR33336:SF1">
    <property type="entry name" value="(4S)-4-HYDROXY-5-PHOSPHONOOXYPENTANE-2,3-DIONE ISOMERASE"/>
    <property type="match status" value="1"/>
</dbReference>
<dbReference type="InterPro" id="IPR050744">
    <property type="entry name" value="AI-2_Isomerase_LsrG"/>
</dbReference>
<accession>A0A0X8JQ41</accession>
<dbReference type="EMBL" id="CP014230">
    <property type="protein sequence ID" value="AMD92875.1"/>
    <property type="molecule type" value="Genomic_DNA"/>
</dbReference>
<name>A0A0X8JQ41_9BACT</name>
<dbReference type="RefSeq" id="WP_066605224.1">
    <property type="nucleotide sequence ID" value="NZ_CP014230.1"/>
</dbReference>
<gene>
    <name evidence="2" type="ORF">AXF15_07010</name>
</gene>
<dbReference type="Pfam" id="PF03992">
    <property type="entry name" value="ABM"/>
    <property type="match status" value="1"/>
</dbReference>
<dbReference type="Gene3D" id="3.30.70.100">
    <property type="match status" value="1"/>
</dbReference>
<feature type="domain" description="ABM" evidence="1">
    <location>
        <begin position="2"/>
        <end position="92"/>
    </location>
</feature>
<dbReference type="Proteomes" id="UP000063964">
    <property type="component" value="Chromosome"/>
</dbReference>
<evidence type="ECO:0000259" key="1">
    <source>
        <dbReference type="PROSITE" id="PS51725"/>
    </source>
</evidence>
<proteinExistence type="predicted"/>
<organism evidence="2 3">
    <name type="scientific">Desulfomicrobium orale DSM 12838</name>
    <dbReference type="NCBI Taxonomy" id="888061"/>
    <lineage>
        <taxon>Bacteria</taxon>
        <taxon>Pseudomonadati</taxon>
        <taxon>Thermodesulfobacteriota</taxon>
        <taxon>Desulfovibrionia</taxon>
        <taxon>Desulfovibrionales</taxon>
        <taxon>Desulfomicrobiaceae</taxon>
        <taxon>Desulfomicrobium</taxon>
    </lineage>
</organism>
<sequence>MFSVIVDIFVREDCVEQFREVAVEQAENSRRLEPGCLCFEVLQNPGDRTHFILYESYADARTFYDEHRHTAHFADYAARTEPWVKEKIIRPLDRLWPQWVQTPGEVI</sequence>
<dbReference type="PROSITE" id="PS51725">
    <property type="entry name" value="ABM"/>
    <property type="match status" value="1"/>
</dbReference>
<evidence type="ECO:0000313" key="2">
    <source>
        <dbReference type="EMBL" id="AMD92875.1"/>
    </source>
</evidence>
<dbReference type="SUPFAM" id="SSF54909">
    <property type="entry name" value="Dimeric alpha+beta barrel"/>
    <property type="match status" value="1"/>
</dbReference>